<feature type="region of interest" description="Disordered" evidence="1">
    <location>
        <begin position="1"/>
        <end position="136"/>
    </location>
</feature>
<feature type="compositionally biased region" description="Low complexity" evidence="1">
    <location>
        <begin position="288"/>
        <end position="298"/>
    </location>
</feature>
<evidence type="ECO:0000313" key="2">
    <source>
        <dbReference type="EMBL" id="KAF5843105.1"/>
    </source>
</evidence>
<dbReference type="EMBL" id="MU069448">
    <property type="protein sequence ID" value="KAF5843105.1"/>
    <property type="molecule type" value="Genomic_DNA"/>
</dbReference>
<feature type="compositionally biased region" description="Low complexity" evidence="1">
    <location>
        <begin position="691"/>
        <end position="703"/>
    </location>
</feature>
<feature type="compositionally biased region" description="Low complexity" evidence="1">
    <location>
        <begin position="552"/>
        <end position="566"/>
    </location>
</feature>
<feature type="compositionally biased region" description="Basic residues" evidence="1">
    <location>
        <begin position="895"/>
        <end position="906"/>
    </location>
</feature>
<sequence length="1005" mass="101089">MGSSRQSLSATSVSTPQDASSGPDVRSSRARRRGSSGRHGVGGEEGCADRLRGSSSRREGVTERKEVGEEGEGMLGPVAGGNKRVSDTFEGLGIQGNGSWKGSLAASRKAKSGGDHSKRWSVGGEHSSNGAEVGPILKGSKRAVKLGRGKTVGPLHWDGDGIRRAGSLEQAGFTGGEDVSKGYVGEDVSVGGMRGEGLSATSNGVGGMLKEAGACIRSGKVGKKGMLSSLGEDVLEEPEGEEGGGGSTASQKHGRREVLGVGNSKRKSSDGGMVRASGGLQGAGYQGPGSAASGGLESSGKRGEMVLEESDEDDDTYHGNGAANTSLSPRLCGSQGSRDVGSAPDGGWTSQGAGPLFGGGSGSSGSSSRGMAVAEGVIPLQLNGEQGNQGAGVSTGVCSRACRAATLVERLIPLQHSGEQGIQGAGVSAGVRSRASRAEPSVERLIPPQHSGEQGIQGAGATGGVCFSDSRAEASVQRLIPMQHSREQGAQGARASARPSSMRKHLSGRTGSKLLFPRGGEGEEGHDSLAGVCSSSSRGVPVAEGLIPLQHSGSGEVRSGSSSSCSNTRGKAVAEGVIPLQHSSEWGVQGGLASSGLCRSSSRGVPVVEGLIPLQHSGSGEVRSGSSSSCSNTWGKAVAEGVIPLQHSSEWGVQGGLASSGLCRSSSRGVPVVEGLIPLQHSGNGEVRGGSSSSSSSSSSSCSNARGKAVAEGVIPLQHSSEWGVQGGVASAGLCRSSSRGMPVAEGVTPAVSTLPEAGRGMIGSVPSACARSLPWNASLSLRPYGAAALLCAHRQTLLSCTQLEHVVQICNALPPLPSSPVALASHARQLWHMQHLGAGGASKAAVQGTSKGASKEEPSVLITKSNGVAGSKAAASAQQQQGKQGPAHAAAPPKKPRLPLHKRVLKALTPDKSKPTGRKPTQDGHSLMAASGSSNKAGGPAQRDRERQGAEGKVEGRVGSFPGASTKVSKHGADNTPKRTSFLAKCGCVTPSPLSFSQPRAPNS</sequence>
<gene>
    <name evidence="2" type="ORF">DUNSADRAFT_2142</name>
</gene>
<organism evidence="2 3">
    <name type="scientific">Dunaliella salina</name>
    <name type="common">Green alga</name>
    <name type="synonym">Protococcus salinus</name>
    <dbReference type="NCBI Taxonomy" id="3046"/>
    <lineage>
        <taxon>Eukaryota</taxon>
        <taxon>Viridiplantae</taxon>
        <taxon>Chlorophyta</taxon>
        <taxon>core chlorophytes</taxon>
        <taxon>Chlorophyceae</taxon>
        <taxon>CS clade</taxon>
        <taxon>Chlamydomonadales</taxon>
        <taxon>Dunaliellaceae</taxon>
        <taxon>Dunaliella</taxon>
    </lineage>
</organism>
<accession>A0ABQ7H8C2</accession>
<name>A0ABQ7H8C2_DUNSA</name>
<reference evidence="2" key="1">
    <citation type="submission" date="2017-08" db="EMBL/GenBank/DDBJ databases">
        <authorList>
            <person name="Polle J.E."/>
            <person name="Barry K."/>
            <person name="Cushman J."/>
            <person name="Schmutz J."/>
            <person name="Tran D."/>
            <person name="Hathwaick L.T."/>
            <person name="Yim W.C."/>
            <person name="Jenkins J."/>
            <person name="Mckie-Krisberg Z.M."/>
            <person name="Prochnik S."/>
            <person name="Lindquist E."/>
            <person name="Dockter R.B."/>
            <person name="Adam C."/>
            <person name="Molina H."/>
            <person name="Bunkerborg J."/>
            <person name="Jin E."/>
            <person name="Buchheim M."/>
            <person name="Magnuson J."/>
        </authorList>
    </citation>
    <scope>NUCLEOTIDE SEQUENCE</scope>
    <source>
        <strain evidence="2">CCAP 19/18</strain>
    </source>
</reference>
<feature type="region of interest" description="Disordered" evidence="1">
    <location>
        <begin position="235"/>
        <end position="370"/>
    </location>
</feature>
<feature type="region of interest" description="Disordered" evidence="1">
    <location>
        <begin position="868"/>
        <end position="979"/>
    </location>
</feature>
<feature type="region of interest" description="Disordered" evidence="1">
    <location>
        <begin position="435"/>
        <end position="464"/>
    </location>
</feature>
<feature type="region of interest" description="Disordered" evidence="1">
    <location>
        <begin position="548"/>
        <end position="568"/>
    </location>
</feature>
<feature type="region of interest" description="Disordered" evidence="1">
    <location>
        <begin position="483"/>
        <end position="535"/>
    </location>
</feature>
<comment type="caution">
    <text evidence="2">The sequence shown here is derived from an EMBL/GenBank/DDBJ whole genome shotgun (WGS) entry which is preliminary data.</text>
</comment>
<feature type="compositionally biased region" description="Acidic residues" evidence="1">
    <location>
        <begin position="306"/>
        <end position="315"/>
    </location>
</feature>
<protein>
    <submittedName>
        <fullName evidence="2">Uncharacterized protein</fullName>
    </submittedName>
</protein>
<evidence type="ECO:0000313" key="3">
    <source>
        <dbReference type="Proteomes" id="UP000815325"/>
    </source>
</evidence>
<evidence type="ECO:0000256" key="1">
    <source>
        <dbReference type="SAM" id="MobiDB-lite"/>
    </source>
</evidence>
<dbReference type="Proteomes" id="UP000815325">
    <property type="component" value="Unassembled WGS sequence"/>
</dbReference>
<keyword evidence="3" id="KW-1185">Reference proteome</keyword>
<feature type="compositionally biased region" description="Low complexity" evidence="1">
    <location>
        <begin position="870"/>
        <end position="893"/>
    </location>
</feature>
<feature type="compositionally biased region" description="Basic and acidic residues" evidence="1">
    <location>
        <begin position="943"/>
        <end position="957"/>
    </location>
</feature>
<feature type="compositionally biased region" description="Polar residues" evidence="1">
    <location>
        <begin position="1"/>
        <end position="20"/>
    </location>
</feature>
<feature type="compositionally biased region" description="Basic and acidic residues" evidence="1">
    <location>
        <begin position="47"/>
        <end position="68"/>
    </location>
</feature>
<proteinExistence type="predicted"/>
<feature type="region of interest" description="Disordered" evidence="1">
    <location>
        <begin position="679"/>
        <end position="704"/>
    </location>
</feature>